<evidence type="ECO:0000256" key="1">
    <source>
        <dbReference type="ARBA" id="ARBA00002932"/>
    </source>
</evidence>
<dbReference type="NCBIfam" id="NF004123">
    <property type="entry name" value="PRK05610.1"/>
    <property type="match status" value="1"/>
</dbReference>
<dbReference type="GO" id="GO:0022627">
    <property type="term" value="C:cytosolic small ribosomal subunit"/>
    <property type="evidence" value="ECO:0007669"/>
    <property type="project" value="UniProtKB-UniRule"/>
</dbReference>
<dbReference type="Gene3D" id="2.40.50.140">
    <property type="entry name" value="Nucleic acid-binding proteins"/>
    <property type="match status" value="1"/>
</dbReference>
<reference evidence="10 11" key="2">
    <citation type="journal article" date="2021" name="Mar. Drugs">
        <title>A New Micromonospora Strain with Antibiotic Activity Isolated from the Microbiome of a Mid-Atlantic Deep-Sea Sponge.</title>
        <authorList>
            <person name="Back C.R."/>
            <person name="Stennett H.L."/>
            <person name="Williams S.E."/>
            <person name="Wang L."/>
            <person name="Ojeda Gomez J."/>
            <person name="Abdulle O.M."/>
            <person name="Duffy T."/>
            <person name="Neal C."/>
            <person name="Mantell J."/>
            <person name="Jepson M.A."/>
            <person name="Hendry K.R."/>
            <person name="Powell D."/>
            <person name="Stach J.E.M."/>
            <person name="Essex-Lopresti A.E."/>
            <person name="Willis C.L."/>
            <person name="Curnow P."/>
            <person name="Race P.R."/>
        </authorList>
    </citation>
    <scope>NUCLEOTIDE SEQUENCE [LARGE SCALE GENOMIC DNA]</scope>
    <source>
        <strain evidence="10 11">28ISP2-46</strain>
    </source>
</reference>
<dbReference type="NCBIfam" id="TIGR03635">
    <property type="entry name" value="uS17_bact"/>
    <property type="match status" value="1"/>
</dbReference>
<dbReference type="GO" id="GO:0019843">
    <property type="term" value="F:rRNA binding"/>
    <property type="evidence" value="ECO:0007669"/>
    <property type="project" value="UniProtKB-UniRule"/>
</dbReference>
<dbReference type="InterPro" id="IPR000266">
    <property type="entry name" value="Ribosomal_uS17"/>
</dbReference>
<dbReference type="SUPFAM" id="SSF50249">
    <property type="entry name" value="Nucleic acid-binding proteins"/>
    <property type="match status" value="1"/>
</dbReference>
<evidence type="ECO:0000256" key="4">
    <source>
        <dbReference type="ARBA" id="ARBA00022730"/>
    </source>
</evidence>
<name>A0A7L6B7R9_9ACTN</name>
<proteinExistence type="inferred from homology"/>
<dbReference type="InterPro" id="IPR019979">
    <property type="entry name" value="Ribosomal_uS17_CS"/>
</dbReference>
<dbReference type="PANTHER" id="PTHR10744:SF1">
    <property type="entry name" value="SMALL RIBOSOMAL SUBUNIT PROTEIN US17M"/>
    <property type="match status" value="1"/>
</dbReference>
<dbReference type="PROSITE" id="PS00056">
    <property type="entry name" value="RIBOSOMAL_S17"/>
    <property type="match status" value="1"/>
</dbReference>
<accession>A0A7L6B7R9</accession>
<dbReference type="PRINTS" id="PR00973">
    <property type="entry name" value="RIBOSOMALS17"/>
</dbReference>
<dbReference type="FunFam" id="2.40.50.140:FF:000026">
    <property type="entry name" value="30S ribosomal protein S17"/>
    <property type="match status" value="1"/>
</dbReference>
<dbReference type="InterPro" id="IPR019984">
    <property type="entry name" value="Ribosomal_uS17_bact/chlr"/>
</dbReference>
<dbReference type="CDD" id="cd00364">
    <property type="entry name" value="Ribosomal_uS17"/>
    <property type="match status" value="1"/>
</dbReference>
<keyword evidence="11" id="KW-1185">Reference proteome</keyword>
<evidence type="ECO:0000256" key="2">
    <source>
        <dbReference type="ARBA" id="ARBA00010254"/>
    </source>
</evidence>
<keyword evidence="6 8" id="KW-0689">Ribosomal protein</keyword>
<reference evidence="11" key="1">
    <citation type="submission" date="2020-07" db="EMBL/GenBank/DDBJ databases">
        <title>A new Micromonospora strain with potent antibiotic activity isolated from the microbiome of a mid-Atlantic deep-sea sponge.</title>
        <authorList>
            <person name="Back C.R."/>
            <person name="Stennett H.L."/>
            <person name="Williams S.E."/>
            <person name="Wang L."/>
            <person name="Ojeda Gomez J."/>
            <person name="Abdulle O.M."/>
            <person name="Duffy T."/>
            <person name="Hendry K.R."/>
            <person name="Powell D."/>
            <person name="Stach J.E."/>
            <person name="Essex-Lopresti A.E."/>
            <person name="Willis C.L."/>
            <person name="Curnow P."/>
            <person name="Race P.R."/>
        </authorList>
    </citation>
    <scope>NUCLEOTIDE SEQUENCE [LARGE SCALE GENOMIC DNA]</scope>
    <source>
        <strain evidence="11">28ISP2-46</strain>
    </source>
</reference>
<dbReference type="Proteomes" id="UP000510844">
    <property type="component" value="Chromosome"/>
</dbReference>
<evidence type="ECO:0000313" key="10">
    <source>
        <dbReference type="EMBL" id="QLQ37879.1"/>
    </source>
</evidence>
<comment type="similarity">
    <text evidence="2 8 9">Belongs to the universal ribosomal protein uS17 family.</text>
</comment>
<dbReference type="Pfam" id="PF00366">
    <property type="entry name" value="Ribosomal_S17"/>
    <property type="match status" value="1"/>
</dbReference>
<dbReference type="HAMAP" id="MF_01345_B">
    <property type="entry name" value="Ribosomal_uS17_B"/>
    <property type="match status" value="1"/>
</dbReference>
<dbReference type="RefSeq" id="WP_181570335.1">
    <property type="nucleotide sequence ID" value="NZ_CP059322.2"/>
</dbReference>
<evidence type="ECO:0000256" key="3">
    <source>
        <dbReference type="ARBA" id="ARBA00011458"/>
    </source>
</evidence>
<organism evidence="10 11">
    <name type="scientific">Micromonospora robiginosa</name>
    <dbReference type="NCBI Taxonomy" id="2749844"/>
    <lineage>
        <taxon>Bacteria</taxon>
        <taxon>Bacillati</taxon>
        <taxon>Actinomycetota</taxon>
        <taxon>Actinomycetes</taxon>
        <taxon>Micromonosporales</taxon>
        <taxon>Micromonosporaceae</taxon>
        <taxon>Micromonospora</taxon>
    </lineage>
</organism>
<dbReference type="PANTHER" id="PTHR10744">
    <property type="entry name" value="40S RIBOSOMAL PROTEIN S11 FAMILY MEMBER"/>
    <property type="match status" value="1"/>
</dbReference>
<dbReference type="AlphaFoldDB" id="A0A7L6B7R9"/>
<evidence type="ECO:0000256" key="6">
    <source>
        <dbReference type="ARBA" id="ARBA00022980"/>
    </source>
</evidence>
<dbReference type="GO" id="GO:0003735">
    <property type="term" value="F:structural constituent of ribosome"/>
    <property type="evidence" value="ECO:0007669"/>
    <property type="project" value="UniProtKB-UniRule"/>
</dbReference>
<dbReference type="GO" id="GO:0006412">
    <property type="term" value="P:translation"/>
    <property type="evidence" value="ECO:0007669"/>
    <property type="project" value="UniProtKB-UniRule"/>
</dbReference>
<evidence type="ECO:0000256" key="5">
    <source>
        <dbReference type="ARBA" id="ARBA00022884"/>
    </source>
</evidence>
<dbReference type="EMBL" id="CP059322">
    <property type="protein sequence ID" value="QLQ37879.1"/>
    <property type="molecule type" value="Genomic_DNA"/>
</dbReference>
<keyword evidence="5 8" id="KW-0694">RNA-binding</keyword>
<evidence type="ECO:0000256" key="9">
    <source>
        <dbReference type="RuleBase" id="RU003872"/>
    </source>
</evidence>
<evidence type="ECO:0000256" key="8">
    <source>
        <dbReference type="HAMAP-Rule" id="MF_01345"/>
    </source>
</evidence>
<keyword evidence="7 8" id="KW-0687">Ribonucleoprotein</keyword>
<dbReference type="KEGG" id="mfeu:H1D33_02990"/>
<sequence length="92" mass="10558">MSDENATAAVRARRKVREGLVVSDKMDKTVVVEVEDRVKHALYGKIMRRTRKLKVHDEQNSAGIGDRVSIMETRPLSATKRWRLVEILEKAK</sequence>
<protein>
    <recommendedName>
        <fullName evidence="8">Small ribosomal subunit protein uS17</fullName>
    </recommendedName>
</protein>
<dbReference type="InterPro" id="IPR012340">
    <property type="entry name" value="NA-bd_OB-fold"/>
</dbReference>
<comment type="subunit">
    <text evidence="3 8">Part of the 30S ribosomal subunit.</text>
</comment>
<gene>
    <name evidence="8 10" type="primary">rpsQ</name>
    <name evidence="10" type="ORF">H1D33_02990</name>
</gene>
<comment type="function">
    <text evidence="1 8">One of the primary rRNA binding proteins, it binds specifically to the 5'-end of 16S ribosomal RNA.</text>
</comment>
<evidence type="ECO:0000313" key="11">
    <source>
        <dbReference type="Proteomes" id="UP000510844"/>
    </source>
</evidence>
<evidence type="ECO:0000256" key="7">
    <source>
        <dbReference type="ARBA" id="ARBA00023274"/>
    </source>
</evidence>
<keyword evidence="4 8" id="KW-0699">rRNA-binding</keyword>